<sequence>MSYIKVQARNHEICSFSPPSRNEVRNNNYQRRCYQKQSEGLYAPINKPYRELGYPLIIEAPKLVTEILGCIPQRPNLLYGYEADESSRGVENQNEELLKDNLNTLVLTTVLSVSAYMKRRRKRGLIDFKKVIQQSNNITNCVKNGRSFFGLLNQEIIQKVHNFWELHNRIIESRKNRIAPPIRMYTPNTTTTTTTGITTEQNASNNETNEKSADEIDEDILLDEEPEIRKLMSNLIAAGCNLNDLLGNASQQSAESIERNTDYSTLTIERRRHRQLRLWFTTEAERPFTPKYFNICRPNFIDELKRLNDSENSDTYKLLHTKNDKQTGNGAKNEGTGENANDGDGDDDRELYFDTLCELIYMQLCCVLWLMEQMYTSGNSQETDPNWRPISASWKFNPNNNASTEVKTSSDQPSHPDQIWYNFIYDTNSSSSSGKQMKMKPRFRNVSSAHSLASIQSGTQSSGQKCTTPLSAFIKSQSMKRMSRSVAESIDELSEGESIPLSKSEERLNFSSIMTSQEGINPSSTSRSSIYNQKLLGLFSTADDTSTLTNRRCVQFMKKSNMPKQNENQWVSFRNQIQKMSRETLKEIAHQIEVDMDKETMKEAESRLTGRGVVASKTIKKRPFTTGNLKEIPKEFTSHKLTNLIDNVRSQLSIITDEKSIELEDRLEFMKRIRPEICLTKYQNIPIKGHTHIAMKRMHKLARYDKAASELARKTAEKKELAPWYVDLLIDLAELLNEHKIKYVLSKLKSYAQLSPSQFTVLSFTRVLQSLTLWEILLPATTVAIDFIRMRVLDMSIEEYLDWLCELSAAFFVSTEIIMSNNKRPSFMVHDLLQQETDETQTLKYWQLQELLDFQTHKKSLLDQSSNNNYNNNDCRINPNTNNIATATSLINTTNTTTDISDISSFCPIYHDKTNLFNDQHCKWDTASQRFNVYTNDWNKHLSGIQHKEFLNRKDEDASDKSLLKQTINSLYSQHFQLTDDDDNPDEINNNNNNSNSDNHNMINKKLLKKSRKARTAFTDYQLTELEQSFDRQKYLGVQDRMELAARLSLSDRQVKTWYQNRRTKWKRQTAVGLELMAEAGNFVAVQRLVEQSPFWAYHPTVRYILSNIDFMHSSSLTSSTLKTTTTTIPAPTPLPSDTVTPATTPTIPAIIAPMSTVTETVCQGLNSSLSKLPIPAPSEMLVPRTTTTTMPEILKRFNTGDHYQQMQYSCYMTLDKHSKVPEKLTPSMTTITTSVSNYIQERLGIRSLSSGTSLTSTTTASNIVSSLGLTSSTNSKTIVLGQSDIRRQLLHPSRVSWSSNHPDYYYYYPHHQCQSRGSDHKTVNIHDPLLSIKSLEQSFPGDQSHLQRTQSSILSSPSSSSASFSSSSSSKSSVASSAPVVVVVDRAASNSSASTSVISPTDDSGTHEI</sequence>
<evidence type="ECO:0000256" key="4">
    <source>
        <dbReference type="PROSITE-ProRule" id="PRU00108"/>
    </source>
</evidence>
<dbReference type="InterPro" id="IPR017970">
    <property type="entry name" value="Homeobox_CS"/>
</dbReference>
<reference evidence="9" key="2">
    <citation type="submission" date="2023-11" db="UniProtKB">
        <authorList>
            <consortium name="WormBaseParasite"/>
        </authorList>
    </citation>
    <scope>IDENTIFICATION</scope>
</reference>
<accession>A0AA85IQ23</accession>
<keyword evidence="3 4" id="KW-0539">Nucleus</keyword>
<evidence type="ECO:0000259" key="7">
    <source>
        <dbReference type="PROSITE" id="PS50071"/>
    </source>
</evidence>
<feature type="region of interest" description="Disordered" evidence="6">
    <location>
        <begin position="1341"/>
        <end position="1410"/>
    </location>
</feature>
<feature type="region of interest" description="Disordered" evidence="6">
    <location>
        <begin position="319"/>
        <end position="347"/>
    </location>
</feature>
<dbReference type="PROSITE" id="PS00027">
    <property type="entry name" value="HOMEOBOX_1"/>
    <property type="match status" value="1"/>
</dbReference>
<feature type="compositionally biased region" description="Low complexity" evidence="6">
    <location>
        <begin position="1352"/>
        <end position="1400"/>
    </location>
</feature>
<evidence type="ECO:0000313" key="9">
    <source>
        <dbReference type="WBParaSite" id="TREG1_112100.1"/>
    </source>
</evidence>
<name>A0AA85IQ23_TRIRE</name>
<organism evidence="8 9">
    <name type="scientific">Trichobilharzia regenti</name>
    <name type="common">Nasal bird schistosome</name>
    <dbReference type="NCBI Taxonomy" id="157069"/>
    <lineage>
        <taxon>Eukaryota</taxon>
        <taxon>Metazoa</taxon>
        <taxon>Spiralia</taxon>
        <taxon>Lophotrochozoa</taxon>
        <taxon>Platyhelminthes</taxon>
        <taxon>Trematoda</taxon>
        <taxon>Digenea</taxon>
        <taxon>Strigeidida</taxon>
        <taxon>Schistosomatoidea</taxon>
        <taxon>Schistosomatidae</taxon>
        <taxon>Trichobilharzia</taxon>
    </lineage>
</organism>
<dbReference type="PANTHER" id="PTHR34754">
    <property type="entry name" value="COILED-COIL DOMAIN-CONTAINING PROTEIN 60"/>
    <property type="match status" value="1"/>
</dbReference>
<dbReference type="Gene3D" id="1.10.10.60">
    <property type="entry name" value="Homeodomain-like"/>
    <property type="match status" value="1"/>
</dbReference>
<dbReference type="PROSITE" id="PS50071">
    <property type="entry name" value="HOMEOBOX_2"/>
    <property type="match status" value="1"/>
</dbReference>
<feature type="compositionally biased region" description="Low complexity" evidence="6">
    <location>
        <begin position="987"/>
        <end position="1000"/>
    </location>
</feature>
<evidence type="ECO:0000256" key="2">
    <source>
        <dbReference type="ARBA" id="ARBA00023155"/>
    </source>
</evidence>
<dbReference type="CDD" id="cd00086">
    <property type="entry name" value="homeodomain"/>
    <property type="match status" value="1"/>
</dbReference>
<dbReference type="WBParaSite" id="TREG1_112100.1">
    <property type="protein sequence ID" value="TREG1_112100.1"/>
    <property type="gene ID" value="TREG1_112100"/>
</dbReference>
<feature type="compositionally biased region" description="Polar residues" evidence="6">
    <location>
        <begin position="1341"/>
        <end position="1351"/>
    </location>
</feature>
<feature type="compositionally biased region" description="Low complexity" evidence="6">
    <location>
        <begin position="186"/>
        <end position="199"/>
    </location>
</feature>
<dbReference type="GO" id="GO:0000981">
    <property type="term" value="F:DNA-binding transcription factor activity, RNA polymerase II-specific"/>
    <property type="evidence" value="ECO:0007669"/>
    <property type="project" value="InterPro"/>
</dbReference>
<evidence type="ECO:0000256" key="3">
    <source>
        <dbReference type="ARBA" id="ARBA00023242"/>
    </source>
</evidence>
<dbReference type="Proteomes" id="UP000050795">
    <property type="component" value="Unassembled WGS sequence"/>
</dbReference>
<protein>
    <recommendedName>
        <fullName evidence="7">Homeobox domain-containing protein</fullName>
    </recommendedName>
</protein>
<feature type="region of interest" description="Disordered" evidence="6">
    <location>
        <begin position="980"/>
        <end position="1000"/>
    </location>
</feature>
<keyword evidence="2 4" id="KW-0371">Homeobox</keyword>
<feature type="DNA-binding region" description="Homeobox" evidence="4">
    <location>
        <begin position="1011"/>
        <end position="1070"/>
    </location>
</feature>
<dbReference type="SMART" id="SM00389">
    <property type="entry name" value="HOX"/>
    <property type="match status" value="1"/>
</dbReference>
<dbReference type="InterPro" id="IPR031526">
    <property type="entry name" value="DUF4698"/>
</dbReference>
<evidence type="ECO:0000256" key="6">
    <source>
        <dbReference type="SAM" id="MobiDB-lite"/>
    </source>
</evidence>
<reference evidence="8" key="1">
    <citation type="submission" date="2022-06" db="EMBL/GenBank/DDBJ databases">
        <authorList>
            <person name="Berger JAMES D."/>
            <person name="Berger JAMES D."/>
        </authorList>
    </citation>
    <scope>NUCLEOTIDE SEQUENCE [LARGE SCALE GENOMIC DNA]</scope>
</reference>
<comment type="subcellular location">
    <subcellularLocation>
        <location evidence="4 5">Nucleus</location>
    </subcellularLocation>
</comment>
<evidence type="ECO:0000256" key="1">
    <source>
        <dbReference type="ARBA" id="ARBA00023125"/>
    </source>
</evidence>
<evidence type="ECO:0000256" key="5">
    <source>
        <dbReference type="RuleBase" id="RU000682"/>
    </source>
</evidence>
<dbReference type="PANTHER" id="PTHR34754:SF1">
    <property type="entry name" value="COILED-COIL DOMAIN-CONTAINING PROTEIN 60"/>
    <property type="match status" value="1"/>
</dbReference>
<keyword evidence="8" id="KW-1185">Reference proteome</keyword>
<dbReference type="InterPro" id="IPR009057">
    <property type="entry name" value="Homeodomain-like_sf"/>
</dbReference>
<feature type="domain" description="Homeobox" evidence="7">
    <location>
        <begin position="1009"/>
        <end position="1069"/>
    </location>
</feature>
<keyword evidence="1 4" id="KW-0238">DNA-binding</keyword>
<dbReference type="InterPro" id="IPR001356">
    <property type="entry name" value="HD"/>
</dbReference>
<feature type="region of interest" description="Disordered" evidence="6">
    <location>
        <begin position="182"/>
        <end position="213"/>
    </location>
</feature>
<dbReference type="Pfam" id="PF00046">
    <property type="entry name" value="Homeodomain"/>
    <property type="match status" value="1"/>
</dbReference>
<evidence type="ECO:0000313" key="8">
    <source>
        <dbReference type="Proteomes" id="UP000050795"/>
    </source>
</evidence>
<proteinExistence type="predicted"/>
<dbReference type="Pfam" id="PF15769">
    <property type="entry name" value="DUF4698"/>
    <property type="match status" value="1"/>
</dbReference>
<dbReference type="GO" id="GO:0003677">
    <property type="term" value="F:DNA binding"/>
    <property type="evidence" value="ECO:0007669"/>
    <property type="project" value="UniProtKB-UniRule"/>
</dbReference>
<dbReference type="SUPFAM" id="SSF46689">
    <property type="entry name" value="Homeodomain-like"/>
    <property type="match status" value="1"/>
</dbReference>
<dbReference type="GO" id="GO:0005634">
    <property type="term" value="C:nucleus"/>
    <property type="evidence" value="ECO:0007669"/>
    <property type="project" value="UniProtKB-SubCell"/>
</dbReference>